<dbReference type="EMBL" id="BARV01028601">
    <property type="protein sequence ID" value="GAI35441.1"/>
    <property type="molecule type" value="Genomic_DNA"/>
</dbReference>
<dbReference type="Pfam" id="PF04321">
    <property type="entry name" value="RmlD_sub_bind"/>
    <property type="match status" value="1"/>
</dbReference>
<dbReference type="Gene3D" id="3.40.50.720">
    <property type="entry name" value="NAD(P)-binding Rossmann-like Domain"/>
    <property type="match status" value="1"/>
</dbReference>
<dbReference type="SUPFAM" id="SSF51735">
    <property type="entry name" value="NAD(P)-binding Rossmann-fold domains"/>
    <property type="match status" value="1"/>
</dbReference>
<protein>
    <recommendedName>
        <fullName evidence="1">RmlD-like substrate binding domain-containing protein</fullName>
    </recommendedName>
</protein>
<dbReference type="PANTHER" id="PTHR10491:SF4">
    <property type="entry name" value="METHIONINE ADENOSYLTRANSFERASE 2 SUBUNIT BETA"/>
    <property type="match status" value="1"/>
</dbReference>
<gene>
    <name evidence="2" type="ORF">S06H3_45746</name>
</gene>
<dbReference type="GO" id="GO:0008831">
    <property type="term" value="F:dTDP-4-dehydrorhamnose reductase activity"/>
    <property type="evidence" value="ECO:0007669"/>
    <property type="project" value="TreeGrafter"/>
</dbReference>
<comment type="caution">
    <text evidence="2">The sequence shown here is derived from an EMBL/GenBank/DDBJ whole genome shotgun (WGS) entry which is preliminary data.</text>
</comment>
<reference evidence="2" key="1">
    <citation type="journal article" date="2014" name="Front. Microbiol.">
        <title>High frequency of phylogenetically diverse reductive dehalogenase-homologous genes in deep subseafloor sedimentary metagenomes.</title>
        <authorList>
            <person name="Kawai M."/>
            <person name="Futagami T."/>
            <person name="Toyoda A."/>
            <person name="Takaki Y."/>
            <person name="Nishi S."/>
            <person name="Hori S."/>
            <person name="Arai W."/>
            <person name="Tsubouchi T."/>
            <person name="Morono Y."/>
            <person name="Uchiyama I."/>
            <person name="Ito T."/>
            <person name="Fujiyama A."/>
            <person name="Inagaki F."/>
            <person name="Takami H."/>
        </authorList>
    </citation>
    <scope>NUCLEOTIDE SEQUENCE</scope>
    <source>
        <strain evidence="2">Expedition CK06-06</strain>
    </source>
</reference>
<dbReference type="AlphaFoldDB" id="X1NZ11"/>
<dbReference type="InterPro" id="IPR005913">
    <property type="entry name" value="dTDP_dehydrorham_reduct"/>
</dbReference>
<dbReference type="PANTHER" id="PTHR10491">
    <property type="entry name" value="DTDP-4-DEHYDRORHAMNOSE REDUCTASE"/>
    <property type="match status" value="1"/>
</dbReference>
<dbReference type="InterPro" id="IPR029903">
    <property type="entry name" value="RmlD-like-bd"/>
</dbReference>
<sequence>MVNALGARNVAVIAQELGAKLIHISTDYIFGGEAELRTTPYTEFDTPIPISVYGKSKLAGENLVQHLCPKHFIIRTSGLFGIAGSKGKGGNFVETIFRLAQQQDKLRIVNDQVISPTYTKDLAKK</sequence>
<dbReference type="InterPro" id="IPR036291">
    <property type="entry name" value="NAD(P)-bd_dom_sf"/>
</dbReference>
<proteinExistence type="predicted"/>
<feature type="non-terminal residue" evidence="2">
    <location>
        <position position="125"/>
    </location>
</feature>
<name>X1NZ11_9ZZZZ</name>
<dbReference type="GO" id="GO:0019305">
    <property type="term" value="P:dTDP-rhamnose biosynthetic process"/>
    <property type="evidence" value="ECO:0007669"/>
    <property type="project" value="TreeGrafter"/>
</dbReference>
<accession>X1NZ11</accession>
<dbReference type="GO" id="GO:0005829">
    <property type="term" value="C:cytosol"/>
    <property type="evidence" value="ECO:0007669"/>
    <property type="project" value="TreeGrafter"/>
</dbReference>
<evidence type="ECO:0000313" key="2">
    <source>
        <dbReference type="EMBL" id="GAI35441.1"/>
    </source>
</evidence>
<feature type="domain" description="RmlD-like substrate binding" evidence="1">
    <location>
        <begin position="2"/>
        <end position="124"/>
    </location>
</feature>
<organism evidence="2">
    <name type="scientific">marine sediment metagenome</name>
    <dbReference type="NCBI Taxonomy" id="412755"/>
    <lineage>
        <taxon>unclassified sequences</taxon>
        <taxon>metagenomes</taxon>
        <taxon>ecological metagenomes</taxon>
    </lineage>
</organism>
<evidence type="ECO:0000259" key="1">
    <source>
        <dbReference type="Pfam" id="PF04321"/>
    </source>
</evidence>